<keyword evidence="6" id="KW-0812">Transmembrane</keyword>
<evidence type="ECO:0000256" key="2">
    <source>
        <dbReference type="ARBA" id="ARBA00007246"/>
    </source>
</evidence>
<dbReference type="PANTHER" id="PTHR38831">
    <property type="entry name" value="TYPE II SECRETION SYSTEM PROTEIN K"/>
    <property type="match status" value="1"/>
</dbReference>
<evidence type="ECO:0000256" key="1">
    <source>
        <dbReference type="ARBA" id="ARBA00004533"/>
    </source>
</evidence>
<dbReference type="Gene3D" id="1.10.40.60">
    <property type="entry name" value="EpsJ-like"/>
    <property type="match status" value="1"/>
</dbReference>
<evidence type="ECO:0000256" key="9">
    <source>
        <dbReference type="ARBA" id="ARBA00023136"/>
    </source>
</evidence>
<dbReference type="EMBL" id="PDTV01000012">
    <property type="protein sequence ID" value="PIE82798.1"/>
    <property type="molecule type" value="Genomic_DNA"/>
</dbReference>
<comment type="subcellular location">
    <subcellularLocation>
        <location evidence="1">Cell inner membrane</location>
    </subcellularLocation>
</comment>
<dbReference type="InterPro" id="IPR005628">
    <property type="entry name" value="GspK"/>
</dbReference>
<name>A0A2G6PE32_9GAMM</name>
<dbReference type="Pfam" id="PF21687">
    <property type="entry name" value="T2SSK_1st"/>
    <property type="match status" value="1"/>
</dbReference>
<dbReference type="PANTHER" id="PTHR38831:SF2">
    <property type="entry name" value="TYPE II SECRETION SYSTEM PROTEIN K"/>
    <property type="match status" value="1"/>
</dbReference>
<proteinExistence type="inferred from homology"/>
<evidence type="ECO:0000256" key="3">
    <source>
        <dbReference type="ARBA" id="ARBA00022448"/>
    </source>
</evidence>
<dbReference type="GO" id="GO:0009306">
    <property type="term" value="P:protein secretion"/>
    <property type="evidence" value="ECO:0007669"/>
    <property type="project" value="InterPro"/>
</dbReference>
<reference evidence="11 12" key="1">
    <citation type="submission" date="2017-10" db="EMBL/GenBank/DDBJ databases">
        <title>Novel microbial diversity and functional potential in the marine mammal oral microbiome.</title>
        <authorList>
            <person name="Dudek N.K."/>
            <person name="Sun C.L."/>
            <person name="Burstein D."/>
            <person name="Kantor R.S."/>
            <person name="Aliaga Goltsman D.S."/>
            <person name="Bik E.M."/>
            <person name="Thomas B.C."/>
            <person name="Banfield J.F."/>
            <person name="Relman D.A."/>
        </authorList>
    </citation>
    <scope>NUCLEOTIDE SEQUENCE [LARGE SCALE GENOMIC DNA]</scope>
    <source>
        <strain evidence="11">DOLJORAL78_50_517</strain>
    </source>
</reference>
<keyword evidence="8" id="KW-1133">Transmembrane helix</keyword>
<keyword evidence="4" id="KW-1003">Cell membrane</keyword>
<comment type="similarity">
    <text evidence="2">Belongs to the GSP K family.</text>
</comment>
<dbReference type="SUPFAM" id="SSF158544">
    <property type="entry name" value="GspK insert domain-like"/>
    <property type="match status" value="1"/>
</dbReference>
<dbReference type="GO" id="GO:0005886">
    <property type="term" value="C:plasma membrane"/>
    <property type="evidence" value="ECO:0007669"/>
    <property type="project" value="UniProtKB-SubCell"/>
</dbReference>
<dbReference type="AlphaFoldDB" id="A0A2G6PE32"/>
<dbReference type="Proteomes" id="UP000229278">
    <property type="component" value="Unassembled WGS sequence"/>
</dbReference>
<dbReference type="InterPro" id="IPR049031">
    <property type="entry name" value="T2SSK_SAM-like_1st"/>
</dbReference>
<comment type="caution">
    <text evidence="11">The sequence shown here is derived from an EMBL/GenBank/DDBJ whole genome shotgun (WGS) entry which is preliminary data.</text>
</comment>
<keyword evidence="7" id="KW-0653">Protein transport</keyword>
<keyword evidence="5" id="KW-0997">Cell inner membrane</keyword>
<evidence type="ECO:0000313" key="11">
    <source>
        <dbReference type="EMBL" id="PIE82798.1"/>
    </source>
</evidence>
<evidence type="ECO:0000256" key="6">
    <source>
        <dbReference type="ARBA" id="ARBA00022692"/>
    </source>
</evidence>
<keyword evidence="9" id="KW-0472">Membrane</keyword>
<accession>A0A2G6PE32</accession>
<dbReference type="InterPro" id="IPR038072">
    <property type="entry name" value="GspK_central_sf"/>
</dbReference>
<evidence type="ECO:0000256" key="5">
    <source>
        <dbReference type="ARBA" id="ARBA00022519"/>
    </source>
</evidence>
<keyword evidence="3" id="KW-0813">Transport</keyword>
<gene>
    <name evidence="11" type="ORF">CSA09_05145</name>
</gene>
<sequence length="302" mass="33131">MAMMIAIGGRQYEAQRGMVLVVVLWIISLLAVMAGSFAYSMRIETRIATGAVERAQARALAEAGVAYAFVWQLDPDSQEWPPDGNPRDWRFGSGRLQIRVEDAAGRVSLNSNNARLIQHMLVAVGMPEDEAESVAAAIQDWRDQDDEARPGGAERMAYQAAGRPGPKNGRFESVEELQQVLGVSLQVAQHIADLVTVYSRASGINPEVAPARVLRAISDLDEQELARYVSDRTRAAREGEPLPPFPAGEQASFFSRSRSSAYHILTMVETPSGATIKTESVVSRIRVPSGQAMRLLSWRFGY</sequence>
<organism evidence="11 12">
    <name type="scientific">Candidatus Contendibacter odensensis</name>
    <dbReference type="NCBI Taxonomy" id="1400860"/>
    <lineage>
        <taxon>Bacteria</taxon>
        <taxon>Pseudomonadati</taxon>
        <taxon>Pseudomonadota</taxon>
        <taxon>Gammaproteobacteria</taxon>
        <taxon>Candidatus Competibacteraceae</taxon>
        <taxon>Candidatus Contendibacter</taxon>
    </lineage>
</organism>
<evidence type="ECO:0000313" key="12">
    <source>
        <dbReference type="Proteomes" id="UP000229278"/>
    </source>
</evidence>
<evidence type="ECO:0000256" key="7">
    <source>
        <dbReference type="ARBA" id="ARBA00022927"/>
    </source>
</evidence>
<evidence type="ECO:0000256" key="8">
    <source>
        <dbReference type="ARBA" id="ARBA00022989"/>
    </source>
</evidence>
<evidence type="ECO:0000256" key="4">
    <source>
        <dbReference type="ARBA" id="ARBA00022475"/>
    </source>
</evidence>
<evidence type="ECO:0000259" key="10">
    <source>
        <dbReference type="Pfam" id="PF21687"/>
    </source>
</evidence>
<feature type="domain" description="T2SS protein K first SAM-like" evidence="10">
    <location>
        <begin position="109"/>
        <end position="198"/>
    </location>
</feature>
<protein>
    <submittedName>
        <fullName evidence="11">General secretion pathway protein GspK</fullName>
    </submittedName>
</protein>